<dbReference type="Gene3D" id="3.40.1410.10">
    <property type="entry name" value="Chorismate lyase-like"/>
    <property type="match status" value="1"/>
</dbReference>
<comment type="caution">
    <text evidence="5">The sequence shown here is derived from an EMBL/GenBank/DDBJ whole genome shotgun (WGS) entry which is preliminary data.</text>
</comment>
<dbReference type="Pfam" id="PF00392">
    <property type="entry name" value="GntR"/>
    <property type="match status" value="1"/>
</dbReference>
<dbReference type="Gene3D" id="1.10.10.10">
    <property type="entry name" value="Winged helix-like DNA-binding domain superfamily/Winged helix DNA-binding domain"/>
    <property type="match status" value="1"/>
</dbReference>
<evidence type="ECO:0000256" key="1">
    <source>
        <dbReference type="ARBA" id="ARBA00023015"/>
    </source>
</evidence>
<feature type="domain" description="HTH gntR-type" evidence="4">
    <location>
        <begin position="8"/>
        <end position="76"/>
    </location>
</feature>
<protein>
    <submittedName>
        <fullName evidence="5">GntR family transcriptional regulator</fullName>
    </submittedName>
</protein>
<dbReference type="PROSITE" id="PS50949">
    <property type="entry name" value="HTH_GNTR"/>
    <property type="match status" value="1"/>
</dbReference>
<keyword evidence="2" id="KW-0238">DNA-binding</keyword>
<keyword evidence="1" id="KW-0805">Transcription regulation</keyword>
<dbReference type="Proteomes" id="UP001500443">
    <property type="component" value="Unassembled WGS sequence"/>
</dbReference>
<dbReference type="PANTHER" id="PTHR44846:SF17">
    <property type="entry name" value="GNTR-FAMILY TRANSCRIPTIONAL REGULATOR"/>
    <property type="match status" value="1"/>
</dbReference>
<name>A0ABN2Z2M2_9ACTN</name>
<dbReference type="InterPro" id="IPR036390">
    <property type="entry name" value="WH_DNA-bd_sf"/>
</dbReference>
<dbReference type="InterPro" id="IPR000524">
    <property type="entry name" value="Tscrpt_reg_HTH_GntR"/>
</dbReference>
<dbReference type="InterPro" id="IPR028978">
    <property type="entry name" value="Chorismate_lyase_/UTRA_dom_sf"/>
</dbReference>
<reference evidence="5 6" key="1">
    <citation type="journal article" date="2019" name="Int. J. Syst. Evol. Microbiol.">
        <title>The Global Catalogue of Microorganisms (GCM) 10K type strain sequencing project: providing services to taxonomists for standard genome sequencing and annotation.</title>
        <authorList>
            <consortium name="The Broad Institute Genomics Platform"/>
            <consortium name="The Broad Institute Genome Sequencing Center for Infectious Disease"/>
            <person name="Wu L."/>
            <person name="Ma J."/>
        </authorList>
    </citation>
    <scope>NUCLEOTIDE SEQUENCE [LARGE SCALE GENOMIC DNA]</scope>
    <source>
        <strain evidence="5 6">JCM 15481</strain>
    </source>
</reference>
<evidence type="ECO:0000256" key="2">
    <source>
        <dbReference type="ARBA" id="ARBA00023125"/>
    </source>
</evidence>
<evidence type="ECO:0000313" key="5">
    <source>
        <dbReference type="EMBL" id="GAA2135843.1"/>
    </source>
</evidence>
<evidence type="ECO:0000313" key="6">
    <source>
        <dbReference type="Proteomes" id="UP001500443"/>
    </source>
</evidence>
<keyword evidence="6" id="KW-1185">Reference proteome</keyword>
<accession>A0ABN2Z2M2</accession>
<dbReference type="CDD" id="cd07377">
    <property type="entry name" value="WHTH_GntR"/>
    <property type="match status" value="1"/>
</dbReference>
<proteinExistence type="predicted"/>
<evidence type="ECO:0000256" key="3">
    <source>
        <dbReference type="ARBA" id="ARBA00023163"/>
    </source>
</evidence>
<dbReference type="InterPro" id="IPR036388">
    <property type="entry name" value="WH-like_DNA-bd_sf"/>
</dbReference>
<sequence length="258" mass="28162">MDELQRPGALYKQVAAAIRQAITSGEFEPGSTLPSETQLIERYHVSRPTVRNAIAALRTEGLIEVIHGKGSYVRSRPNAVLTVDRAITRNANGTYATGLQGWELAEAPTVYRTHTTTETAPLLALDEDEALFGVDRLYVDPATGTRVAHRVLLPFATAEGTELADHPDTDPAAIYAALEAAGHTPTWTEYATARMPLPDERTALQLPDATAVLHTVRVTHGTDDRPLLLEELRASGDRARTAYRITTDAPRHLTPVRD</sequence>
<organism evidence="5 6">
    <name type="scientific">Streptomyces synnematoformans</name>
    <dbReference type="NCBI Taxonomy" id="415721"/>
    <lineage>
        <taxon>Bacteria</taxon>
        <taxon>Bacillati</taxon>
        <taxon>Actinomycetota</taxon>
        <taxon>Actinomycetes</taxon>
        <taxon>Kitasatosporales</taxon>
        <taxon>Streptomycetaceae</taxon>
        <taxon>Streptomyces</taxon>
    </lineage>
</organism>
<dbReference type="PANTHER" id="PTHR44846">
    <property type="entry name" value="MANNOSYL-D-GLYCERATE TRANSPORT/METABOLISM SYSTEM REPRESSOR MNGR-RELATED"/>
    <property type="match status" value="1"/>
</dbReference>
<dbReference type="InterPro" id="IPR050679">
    <property type="entry name" value="Bact_HTH_transcr_reg"/>
</dbReference>
<gene>
    <name evidence="5" type="ORF">GCM10009802_44590</name>
</gene>
<dbReference type="SUPFAM" id="SSF46785">
    <property type="entry name" value="Winged helix' DNA-binding domain"/>
    <property type="match status" value="1"/>
</dbReference>
<dbReference type="SMART" id="SM00345">
    <property type="entry name" value="HTH_GNTR"/>
    <property type="match status" value="1"/>
</dbReference>
<keyword evidence="3" id="KW-0804">Transcription</keyword>
<dbReference type="PRINTS" id="PR00035">
    <property type="entry name" value="HTHGNTR"/>
</dbReference>
<dbReference type="InterPro" id="IPR011663">
    <property type="entry name" value="UTRA"/>
</dbReference>
<dbReference type="EMBL" id="BAAAPF010000170">
    <property type="protein sequence ID" value="GAA2135843.1"/>
    <property type="molecule type" value="Genomic_DNA"/>
</dbReference>
<dbReference type="SUPFAM" id="SSF64288">
    <property type="entry name" value="Chorismate lyase-like"/>
    <property type="match status" value="1"/>
</dbReference>
<dbReference type="RefSeq" id="WP_344291783.1">
    <property type="nucleotide sequence ID" value="NZ_BAAAPF010000170.1"/>
</dbReference>
<evidence type="ECO:0000259" key="4">
    <source>
        <dbReference type="PROSITE" id="PS50949"/>
    </source>
</evidence>
<dbReference type="Pfam" id="PF07702">
    <property type="entry name" value="UTRA"/>
    <property type="match status" value="1"/>
</dbReference>